<dbReference type="InterPro" id="IPR050109">
    <property type="entry name" value="HTH-type_TetR-like_transc_reg"/>
</dbReference>
<feature type="domain" description="HTH tetR-type" evidence="5">
    <location>
        <begin position="17"/>
        <end position="77"/>
    </location>
</feature>
<comment type="caution">
    <text evidence="6">The sequence shown here is derived from an EMBL/GenBank/DDBJ whole genome shotgun (WGS) entry which is preliminary data.</text>
</comment>
<accession>A0ABT8HPP5</accession>
<dbReference type="Pfam" id="PF00440">
    <property type="entry name" value="TetR_N"/>
    <property type="match status" value="1"/>
</dbReference>
<evidence type="ECO:0000256" key="3">
    <source>
        <dbReference type="ARBA" id="ARBA00023163"/>
    </source>
</evidence>
<evidence type="ECO:0000256" key="4">
    <source>
        <dbReference type="PROSITE-ProRule" id="PRU00335"/>
    </source>
</evidence>
<evidence type="ECO:0000256" key="2">
    <source>
        <dbReference type="ARBA" id="ARBA00023125"/>
    </source>
</evidence>
<protein>
    <submittedName>
        <fullName evidence="6">TetR/AcrR family transcriptional regulator</fullName>
    </submittedName>
</protein>
<evidence type="ECO:0000259" key="5">
    <source>
        <dbReference type="PROSITE" id="PS50977"/>
    </source>
</evidence>
<keyword evidence="3" id="KW-0804">Transcription</keyword>
<reference evidence="6" key="1">
    <citation type="submission" date="2023-07" db="EMBL/GenBank/DDBJ databases">
        <title>Degradation of tert-butanol by M. austroafricanum TBA100.</title>
        <authorList>
            <person name="Helbich S."/>
            <person name="Vainshtein Y."/>
        </authorList>
    </citation>
    <scope>NUCLEOTIDE SEQUENCE</scope>
    <source>
        <strain evidence="6">TBA100</strain>
    </source>
</reference>
<sequence>MTSPPTKPPTTRQQGATRTRNALIEAGFRLAASGGLVGLSVNRIVEDAAVSKGSFFHHFGDRASYLVALHRDFHDRILTEALAIIEGSDPGARRLAIASRAYLDSCLTNRAVRALLLEARAEPAINEAVRQRNRDTADLIEPDFTAMGWPHPRRAAQLWIGMTAEAALLEFDAGHKLTDLRASLARYIDADPVLLGD</sequence>
<proteinExistence type="predicted"/>
<name>A0ABT8HPP5_MYCAO</name>
<dbReference type="PANTHER" id="PTHR30055">
    <property type="entry name" value="HTH-TYPE TRANSCRIPTIONAL REGULATOR RUTR"/>
    <property type="match status" value="1"/>
</dbReference>
<keyword evidence="1" id="KW-0805">Transcription regulation</keyword>
<dbReference type="InterPro" id="IPR001647">
    <property type="entry name" value="HTH_TetR"/>
</dbReference>
<dbReference type="PANTHER" id="PTHR30055:SF234">
    <property type="entry name" value="HTH-TYPE TRANSCRIPTIONAL REGULATOR BETI"/>
    <property type="match status" value="1"/>
</dbReference>
<feature type="DNA-binding region" description="H-T-H motif" evidence="4">
    <location>
        <begin position="40"/>
        <end position="59"/>
    </location>
</feature>
<dbReference type="Gene3D" id="1.10.357.10">
    <property type="entry name" value="Tetracycline Repressor, domain 2"/>
    <property type="match status" value="1"/>
</dbReference>
<evidence type="ECO:0000313" key="6">
    <source>
        <dbReference type="EMBL" id="MDN4522733.1"/>
    </source>
</evidence>
<dbReference type="PROSITE" id="PS50977">
    <property type="entry name" value="HTH_TETR_2"/>
    <property type="match status" value="1"/>
</dbReference>
<dbReference type="SUPFAM" id="SSF46689">
    <property type="entry name" value="Homeodomain-like"/>
    <property type="match status" value="1"/>
</dbReference>
<evidence type="ECO:0000313" key="7">
    <source>
        <dbReference type="Proteomes" id="UP001172687"/>
    </source>
</evidence>
<organism evidence="6 7">
    <name type="scientific">Mycolicibacterium austroafricanum</name>
    <name type="common">Mycobacterium austroafricanum</name>
    <dbReference type="NCBI Taxonomy" id="39687"/>
    <lineage>
        <taxon>Bacteria</taxon>
        <taxon>Bacillati</taxon>
        <taxon>Actinomycetota</taxon>
        <taxon>Actinomycetes</taxon>
        <taxon>Mycobacteriales</taxon>
        <taxon>Mycobacteriaceae</taxon>
        <taxon>Mycolicibacterium</taxon>
    </lineage>
</organism>
<keyword evidence="2 4" id="KW-0238">DNA-binding</keyword>
<dbReference type="Proteomes" id="UP001172687">
    <property type="component" value="Unassembled WGS sequence"/>
</dbReference>
<evidence type="ECO:0000256" key="1">
    <source>
        <dbReference type="ARBA" id="ARBA00023015"/>
    </source>
</evidence>
<dbReference type="EMBL" id="JAUHTC010000101">
    <property type="protein sequence ID" value="MDN4522733.1"/>
    <property type="molecule type" value="Genomic_DNA"/>
</dbReference>
<gene>
    <name evidence="6" type="ORF">QYF68_33650</name>
</gene>
<keyword evidence="7" id="KW-1185">Reference proteome</keyword>
<dbReference type="InterPro" id="IPR009057">
    <property type="entry name" value="Homeodomain-like_sf"/>
</dbReference>
<dbReference type="RefSeq" id="WP_105388270.1">
    <property type="nucleotide sequence ID" value="NZ_CP070380.1"/>
</dbReference>